<keyword evidence="4" id="KW-1185">Reference proteome</keyword>
<evidence type="ECO:0000313" key="4">
    <source>
        <dbReference type="Proteomes" id="UP001176961"/>
    </source>
</evidence>
<dbReference type="Pfam" id="PF01549">
    <property type="entry name" value="ShK"/>
    <property type="match status" value="1"/>
</dbReference>
<dbReference type="Proteomes" id="UP001176961">
    <property type="component" value="Unassembled WGS sequence"/>
</dbReference>
<dbReference type="AlphaFoldDB" id="A0AA36M816"/>
<keyword evidence="1" id="KW-0732">Signal</keyword>
<feature type="domain" description="ShKT" evidence="2">
    <location>
        <begin position="90"/>
        <end position="128"/>
    </location>
</feature>
<gene>
    <name evidence="3" type="ORF">CYNAS_LOCUS13759</name>
</gene>
<comment type="caution">
    <text evidence="3">The sequence shown here is derived from an EMBL/GenBank/DDBJ whole genome shotgun (WGS) entry which is preliminary data.</text>
</comment>
<evidence type="ECO:0000256" key="1">
    <source>
        <dbReference type="SAM" id="SignalP"/>
    </source>
</evidence>
<dbReference type="SMART" id="SM00254">
    <property type="entry name" value="ShKT"/>
    <property type="match status" value="1"/>
</dbReference>
<dbReference type="Gene3D" id="1.10.10.1940">
    <property type="match status" value="1"/>
</dbReference>
<feature type="signal peptide" evidence="1">
    <location>
        <begin position="1"/>
        <end position="25"/>
    </location>
</feature>
<protein>
    <recommendedName>
        <fullName evidence="2">ShKT domain-containing protein</fullName>
    </recommendedName>
</protein>
<dbReference type="EMBL" id="CATQJL010000305">
    <property type="protein sequence ID" value="CAJ0601776.1"/>
    <property type="molecule type" value="Genomic_DNA"/>
</dbReference>
<organism evidence="3 4">
    <name type="scientific">Cylicocyclus nassatus</name>
    <name type="common">Nematode worm</name>
    <dbReference type="NCBI Taxonomy" id="53992"/>
    <lineage>
        <taxon>Eukaryota</taxon>
        <taxon>Metazoa</taxon>
        <taxon>Ecdysozoa</taxon>
        <taxon>Nematoda</taxon>
        <taxon>Chromadorea</taxon>
        <taxon>Rhabditida</taxon>
        <taxon>Rhabditina</taxon>
        <taxon>Rhabditomorpha</taxon>
        <taxon>Strongyloidea</taxon>
        <taxon>Strongylidae</taxon>
        <taxon>Cylicocyclus</taxon>
    </lineage>
</organism>
<accession>A0AA36M816</accession>
<evidence type="ECO:0000259" key="2">
    <source>
        <dbReference type="SMART" id="SM00254"/>
    </source>
</evidence>
<proteinExistence type="predicted"/>
<feature type="chain" id="PRO_5041249435" description="ShKT domain-containing protein" evidence="1">
    <location>
        <begin position="26"/>
        <end position="130"/>
    </location>
</feature>
<sequence>MAHFVIHKRFIIILVYFLQCSLTEQSPVNYFYQDIERKNIVKRGLLSQFVDTIWHIIYNFTGASFKATRSTPSAGSVRTNPPPPTDNTGVCGDNESCSSWQFNGFCENAFYALEFRKRWCGVYCGLCTGY</sequence>
<dbReference type="InterPro" id="IPR003582">
    <property type="entry name" value="ShKT_dom"/>
</dbReference>
<evidence type="ECO:0000313" key="3">
    <source>
        <dbReference type="EMBL" id="CAJ0601776.1"/>
    </source>
</evidence>
<name>A0AA36M816_CYLNA</name>
<reference evidence="3" key="1">
    <citation type="submission" date="2023-07" db="EMBL/GenBank/DDBJ databases">
        <authorList>
            <consortium name="CYATHOMIX"/>
        </authorList>
    </citation>
    <scope>NUCLEOTIDE SEQUENCE</scope>
    <source>
        <strain evidence="3">N/A</strain>
    </source>
</reference>